<name>K1S6F0_9ZZZZ</name>
<feature type="transmembrane region" description="Helical" evidence="11">
    <location>
        <begin position="7"/>
        <end position="25"/>
    </location>
</feature>
<keyword evidence="6 11" id="KW-1133">Transmembrane helix</keyword>
<keyword evidence="5 11" id="KW-0812">Transmembrane</keyword>
<evidence type="ECO:0000256" key="2">
    <source>
        <dbReference type="ARBA" id="ARBA00010441"/>
    </source>
</evidence>
<evidence type="ECO:0000256" key="10">
    <source>
        <dbReference type="ARBA" id="ARBA00023264"/>
    </source>
</evidence>
<comment type="caution">
    <text evidence="12">The sequence shown here is derived from an EMBL/GenBank/DDBJ whole genome shotgun (WGS) entry which is preliminary data.</text>
</comment>
<dbReference type="EC" id="2.7.8.5" evidence="12"/>
<gene>
    <name evidence="12" type="ORF">LEA_14928</name>
</gene>
<dbReference type="InterPro" id="IPR048254">
    <property type="entry name" value="CDP_ALCOHOL_P_TRANSF_CS"/>
</dbReference>
<keyword evidence="8 11" id="KW-0472">Membrane</keyword>
<evidence type="ECO:0000256" key="4">
    <source>
        <dbReference type="ARBA" id="ARBA00022679"/>
    </source>
</evidence>
<dbReference type="GO" id="GO:0046474">
    <property type="term" value="P:glycerophospholipid biosynthetic process"/>
    <property type="evidence" value="ECO:0007669"/>
    <property type="project" value="TreeGrafter"/>
</dbReference>
<feature type="transmembrane region" description="Helical" evidence="11">
    <location>
        <begin position="73"/>
        <end position="98"/>
    </location>
</feature>
<keyword evidence="3" id="KW-0444">Lipid biosynthesis</keyword>
<evidence type="ECO:0000256" key="1">
    <source>
        <dbReference type="ARBA" id="ARBA00004141"/>
    </source>
</evidence>
<protein>
    <submittedName>
        <fullName evidence="12">CDP-diacylglycerol--glycerol-3-phosphate 3-phosphatidyltransferase</fullName>
        <ecNumber evidence="12">2.7.8.5</ecNumber>
    </submittedName>
</protein>
<dbReference type="PANTHER" id="PTHR14269">
    <property type="entry name" value="CDP-DIACYLGLYCEROL--GLYCEROL-3-PHOSPHATE 3-PHOSPHATIDYLTRANSFERASE-RELATED"/>
    <property type="match status" value="1"/>
</dbReference>
<dbReference type="InterPro" id="IPR000462">
    <property type="entry name" value="CDP-OH_P_trans"/>
</dbReference>
<feature type="non-terminal residue" evidence="12">
    <location>
        <position position="146"/>
    </location>
</feature>
<accession>K1S6F0</accession>
<organism evidence="12">
    <name type="scientific">human gut metagenome</name>
    <dbReference type="NCBI Taxonomy" id="408170"/>
    <lineage>
        <taxon>unclassified sequences</taxon>
        <taxon>metagenomes</taxon>
        <taxon>organismal metagenomes</taxon>
    </lineage>
</organism>
<dbReference type="AlphaFoldDB" id="K1S6F0"/>
<proteinExistence type="inferred from homology"/>
<feature type="transmembrane region" description="Helical" evidence="11">
    <location>
        <begin position="118"/>
        <end position="145"/>
    </location>
</feature>
<dbReference type="PANTHER" id="PTHR14269:SF62">
    <property type="entry name" value="CDP-DIACYLGLYCEROL--GLYCEROL-3-PHOSPHATE 3-PHOSPHATIDYLTRANSFERASE 1, CHLOROPLASTIC"/>
    <property type="match status" value="1"/>
</dbReference>
<dbReference type="NCBIfam" id="TIGR00560">
    <property type="entry name" value="pgsA"/>
    <property type="match status" value="1"/>
</dbReference>
<dbReference type="PIRSF" id="PIRSF000847">
    <property type="entry name" value="Phos_ph_gly_syn"/>
    <property type="match status" value="1"/>
</dbReference>
<evidence type="ECO:0000256" key="7">
    <source>
        <dbReference type="ARBA" id="ARBA00023098"/>
    </source>
</evidence>
<dbReference type="PROSITE" id="PS00379">
    <property type="entry name" value="CDP_ALCOHOL_P_TRANSF"/>
    <property type="match status" value="1"/>
</dbReference>
<keyword evidence="4 12" id="KW-0808">Transferase</keyword>
<dbReference type="InterPro" id="IPR043130">
    <property type="entry name" value="CDP-OH_PTrfase_TM_dom"/>
</dbReference>
<evidence type="ECO:0000256" key="11">
    <source>
        <dbReference type="SAM" id="Phobius"/>
    </source>
</evidence>
<evidence type="ECO:0000256" key="6">
    <source>
        <dbReference type="ARBA" id="ARBA00022989"/>
    </source>
</evidence>
<dbReference type="EMBL" id="AJWY01010180">
    <property type="protein sequence ID" value="EKC56247.1"/>
    <property type="molecule type" value="Genomic_DNA"/>
</dbReference>
<keyword evidence="9" id="KW-0594">Phospholipid biosynthesis</keyword>
<comment type="subcellular location">
    <subcellularLocation>
        <location evidence="1">Membrane</location>
        <topology evidence="1">Multi-pass membrane protein</topology>
    </subcellularLocation>
</comment>
<dbReference type="InterPro" id="IPR050324">
    <property type="entry name" value="CDP-alcohol_PTase-I"/>
</dbReference>
<comment type="similarity">
    <text evidence="2">Belongs to the CDP-alcohol phosphatidyltransferase class-I family.</text>
</comment>
<dbReference type="InterPro" id="IPR004570">
    <property type="entry name" value="Phosphatidylglycerol_P_synth"/>
</dbReference>
<evidence type="ECO:0000256" key="5">
    <source>
        <dbReference type="ARBA" id="ARBA00022692"/>
    </source>
</evidence>
<evidence type="ECO:0000313" key="12">
    <source>
        <dbReference type="EMBL" id="EKC56247.1"/>
    </source>
</evidence>
<dbReference type="Gene3D" id="1.20.120.1760">
    <property type="match status" value="1"/>
</dbReference>
<keyword evidence="10" id="KW-1208">Phospholipid metabolism</keyword>
<sequence>MNIANKLTLLRVILVPFFAFFMLAGDIVPYSYLWAAVIFAVASITDTADGKIARKYNMVTNFGKFLDPLADKVLVVTALICFVELGWASAWVTAIIVAREFVVSGIRLIAAGSEKKTVIAASIWGKLKTASTMIAICVIIIMHILV</sequence>
<reference evidence="12" key="1">
    <citation type="journal article" date="2013" name="Environ. Microbiol.">
        <title>Microbiota from the distal guts of lean and obese adolescents exhibit partial functional redundancy besides clear differences in community structure.</title>
        <authorList>
            <person name="Ferrer M."/>
            <person name="Ruiz A."/>
            <person name="Lanza F."/>
            <person name="Haange S.B."/>
            <person name="Oberbach A."/>
            <person name="Till H."/>
            <person name="Bargiela R."/>
            <person name="Campoy C."/>
            <person name="Segura M.T."/>
            <person name="Richter M."/>
            <person name="von Bergen M."/>
            <person name="Seifert J."/>
            <person name="Suarez A."/>
        </authorList>
    </citation>
    <scope>NUCLEOTIDE SEQUENCE</scope>
</reference>
<dbReference type="GO" id="GO:0016020">
    <property type="term" value="C:membrane"/>
    <property type="evidence" value="ECO:0007669"/>
    <property type="project" value="UniProtKB-SubCell"/>
</dbReference>
<evidence type="ECO:0000256" key="9">
    <source>
        <dbReference type="ARBA" id="ARBA00023209"/>
    </source>
</evidence>
<evidence type="ECO:0000256" key="8">
    <source>
        <dbReference type="ARBA" id="ARBA00023136"/>
    </source>
</evidence>
<dbReference type="Pfam" id="PF01066">
    <property type="entry name" value="CDP-OH_P_transf"/>
    <property type="match status" value="1"/>
</dbReference>
<dbReference type="GO" id="GO:0008444">
    <property type="term" value="F:CDP-diacylglycerol-glycerol-3-phosphate 3-phosphatidyltransferase activity"/>
    <property type="evidence" value="ECO:0007669"/>
    <property type="project" value="UniProtKB-EC"/>
</dbReference>
<evidence type="ECO:0000256" key="3">
    <source>
        <dbReference type="ARBA" id="ARBA00022516"/>
    </source>
</evidence>
<keyword evidence="7" id="KW-0443">Lipid metabolism</keyword>